<accession>A0A147IJ60</accession>
<dbReference type="AlphaFoldDB" id="A0A147IJ60"/>
<dbReference type="Proteomes" id="UP000074072">
    <property type="component" value="Unassembled WGS sequence"/>
</dbReference>
<dbReference type="Gene3D" id="3.50.50.60">
    <property type="entry name" value="FAD/NAD(P)-binding domain"/>
    <property type="match status" value="1"/>
</dbReference>
<dbReference type="InterPro" id="IPR006905">
    <property type="entry name" value="Flavin_halogenase"/>
</dbReference>
<dbReference type="PATRIC" id="fig|33051.4.peg.1394"/>
<name>A0A147IJ60_9SPHN</name>
<dbReference type="SUPFAM" id="SSF51905">
    <property type="entry name" value="FAD/NAD(P)-binding domain"/>
    <property type="match status" value="1"/>
</dbReference>
<dbReference type="RefSeq" id="WP_193753894.1">
    <property type="nucleotide sequence ID" value="NZ_LDTE01000194.1"/>
</dbReference>
<dbReference type="GO" id="GO:0004497">
    <property type="term" value="F:monooxygenase activity"/>
    <property type="evidence" value="ECO:0007669"/>
    <property type="project" value="InterPro"/>
</dbReference>
<sequence length="179" mass="20649">AVGLAAGFLEPLEASAIVLIELSAKLIAEQMPACREVMDTVARRFNDTTLYRWGRIVDFLKLHYALTQRTDSDFWRDNGRPETMPDRLRDLMELWRYQVPWMHDEFDRVEEVFPSASYQYVLYGMGQRTEIAPGSLAAETIAAQRARRENDVQTGRLLAGLPRHRDLIRKIVERGLPTI</sequence>
<organism evidence="1 2">
    <name type="scientific">Sphingomonas sanguinis</name>
    <dbReference type="NCBI Taxonomy" id="33051"/>
    <lineage>
        <taxon>Bacteria</taxon>
        <taxon>Pseudomonadati</taxon>
        <taxon>Pseudomonadota</taxon>
        <taxon>Alphaproteobacteria</taxon>
        <taxon>Sphingomonadales</taxon>
        <taxon>Sphingomonadaceae</taxon>
        <taxon>Sphingomonas</taxon>
    </lineage>
</organism>
<comment type="caution">
    <text evidence="1">The sequence shown here is derived from an EMBL/GenBank/DDBJ whole genome shotgun (WGS) entry which is preliminary data.</text>
</comment>
<evidence type="ECO:0000313" key="2">
    <source>
        <dbReference type="Proteomes" id="UP000074072"/>
    </source>
</evidence>
<feature type="non-terminal residue" evidence="1">
    <location>
        <position position="1"/>
    </location>
</feature>
<reference evidence="1 2" key="1">
    <citation type="journal article" date="2016" name="Front. Microbiol.">
        <title>Genomic Resource of Rice Seed Associated Bacteria.</title>
        <authorList>
            <person name="Midha S."/>
            <person name="Bansal K."/>
            <person name="Sharma S."/>
            <person name="Kumar N."/>
            <person name="Patil P.P."/>
            <person name="Chaudhry V."/>
            <person name="Patil P.B."/>
        </authorList>
    </citation>
    <scope>NUCLEOTIDE SEQUENCE [LARGE SCALE GENOMIC DNA]</scope>
    <source>
        <strain evidence="1 2">SB4</strain>
    </source>
</reference>
<proteinExistence type="predicted"/>
<dbReference type="EMBL" id="LDTE01000194">
    <property type="protein sequence ID" value="KTT92373.1"/>
    <property type="molecule type" value="Genomic_DNA"/>
</dbReference>
<dbReference type="InterPro" id="IPR036188">
    <property type="entry name" value="FAD/NAD-bd_sf"/>
</dbReference>
<dbReference type="Pfam" id="PF04820">
    <property type="entry name" value="Trp_halogenase"/>
    <property type="match status" value="1"/>
</dbReference>
<evidence type="ECO:0000313" key="1">
    <source>
        <dbReference type="EMBL" id="KTT92373.1"/>
    </source>
</evidence>
<protein>
    <submittedName>
        <fullName evidence="1">Tryptophan halogenase</fullName>
    </submittedName>
</protein>
<gene>
    <name evidence="1" type="ORF">SB4_18635</name>
</gene>